<evidence type="ECO:0000313" key="2">
    <source>
        <dbReference type="EMBL" id="CAH0377171.1"/>
    </source>
</evidence>
<comment type="caution">
    <text evidence="2">The sequence shown here is derived from an EMBL/GenBank/DDBJ whole genome shotgun (WGS) entry which is preliminary data.</text>
</comment>
<reference evidence="2" key="1">
    <citation type="submission" date="2021-11" db="EMBL/GenBank/DDBJ databases">
        <authorList>
            <consortium name="Genoscope - CEA"/>
            <person name="William W."/>
        </authorList>
    </citation>
    <scope>NUCLEOTIDE SEQUENCE</scope>
</reference>
<dbReference type="Proteomes" id="UP000789595">
    <property type="component" value="Unassembled WGS sequence"/>
</dbReference>
<keyword evidence="3" id="KW-1185">Reference proteome</keyword>
<organism evidence="2 3">
    <name type="scientific">Pelagomonas calceolata</name>
    <dbReference type="NCBI Taxonomy" id="35677"/>
    <lineage>
        <taxon>Eukaryota</taxon>
        <taxon>Sar</taxon>
        <taxon>Stramenopiles</taxon>
        <taxon>Ochrophyta</taxon>
        <taxon>Pelagophyceae</taxon>
        <taxon>Pelagomonadales</taxon>
        <taxon>Pelagomonadaceae</taxon>
        <taxon>Pelagomonas</taxon>
    </lineage>
</organism>
<sequence length="220" mass="24686">MLRPLLLLCACASAKIGTTSRAAPVRPLTSDEPKQSWRQQLNDALPHVQVRIAPLTHLKVRKNIEWLRTRLSIGADYSTQRGLWKLQYAWEDTFIGGRMVLKGTELQLHKAWVLTLGTAANLAATLRLRAALDLRNMRTSCRFGFRTESQGAINIVDGVDLVKRLPLDGQDGHAKLEVKLRVAFPQPDLNVENFGDEGNVYVGMGELEIDVDEMNLCLDW</sequence>
<protein>
    <recommendedName>
        <fullName evidence="4">Plastid lipid-associated protein/fibrillin conserved domain-containing protein</fullName>
    </recommendedName>
</protein>
<accession>A0A8J2WR16</accession>
<keyword evidence="1" id="KW-0732">Signal</keyword>
<gene>
    <name evidence="2" type="ORF">PECAL_5P17400</name>
</gene>
<feature type="chain" id="PRO_5035291393" description="Plastid lipid-associated protein/fibrillin conserved domain-containing protein" evidence="1">
    <location>
        <begin position="23"/>
        <end position="220"/>
    </location>
</feature>
<evidence type="ECO:0008006" key="4">
    <source>
        <dbReference type="Google" id="ProtNLM"/>
    </source>
</evidence>
<name>A0A8J2WR16_9STRA</name>
<proteinExistence type="predicted"/>
<feature type="signal peptide" evidence="1">
    <location>
        <begin position="1"/>
        <end position="22"/>
    </location>
</feature>
<evidence type="ECO:0000313" key="3">
    <source>
        <dbReference type="Proteomes" id="UP000789595"/>
    </source>
</evidence>
<evidence type="ECO:0000256" key="1">
    <source>
        <dbReference type="SAM" id="SignalP"/>
    </source>
</evidence>
<dbReference type="EMBL" id="CAKKNE010000005">
    <property type="protein sequence ID" value="CAH0377171.1"/>
    <property type="molecule type" value="Genomic_DNA"/>
</dbReference>
<dbReference type="OrthoDB" id="214at2759"/>
<dbReference type="AlphaFoldDB" id="A0A8J2WR16"/>